<reference evidence="2" key="1">
    <citation type="journal article" date="2014" name="Nat. Commun.">
        <title>Genome sequence of mungbean and insights into evolution within Vigna species.</title>
        <authorList>
            <person name="Kang Y.J."/>
            <person name="Kim S.K."/>
            <person name="Kim M.Y."/>
            <person name="Lestari P."/>
            <person name="Kim K.H."/>
            <person name="Ha B.K."/>
            <person name="Jun T.H."/>
            <person name="Hwang W.J."/>
            <person name="Lee T."/>
            <person name="Lee J."/>
            <person name="Shim S."/>
            <person name="Yoon M.Y."/>
            <person name="Jang Y.E."/>
            <person name="Han K.S."/>
            <person name="Taeprayoon P."/>
            <person name="Yoon N."/>
            <person name="Somta P."/>
            <person name="Tanya P."/>
            <person name="Kim K.S."/>
            <person name="Gwag J.G."/>
            <person name="Moon J.K."/>
            <person name="Lee Y.H."/>
            <person name="Park B.S."/>
            <person name="Bombarely A."/>
            <person name="Doyle J.J."/>
            <person name="Jackson S.A."/>
            <person name="Schafleitner R."/>
            <person name="Srinives P."/>
            <person name="Varshney R.K."/>
            <person name="Lee S.H."/>
        </authorList>
    </citation>
    <scope>NUCLEOTIDE SEQUENCE [LARGE SCALE GENOMIC DNA]</scope>
    <source>
        <strain evidence="2">cv. VC1973A</strain>
    </source>
</reference>
<dbReference type="AlphaFoldDB" id="A0A3Q0FKK9"/>
<accession>A0A3Q0FKK9</accession>
<organism evidence="2 3">
    <name type="scientific">Vigna radiata var. radiata</name>
    <name type="common">Mung bean</name>
    <name type="synonym">Phaseolus aureus</name>
    <dbReference type="NCBI Taxonomy" id="3916"/>
    <lineage>
        <taxon>Eukaryota</taxon>
        <taxon>Viridiplantae</taxon>
        <taxon>Streptophyta</taxon>
        <taxon>Embryophyta</taxon>
        <taxon>Tracheophyta</taxon>
        <taxon>Spermatophyta</taxon>
        <taxon>Magnoliopsida</taxon>
        <taxon>eudicotyledons</taxon>
        <taxon>Gunneridae</taxon>
        <taxon>Pentapetalae</taxon>
        <taxon>rosids</taxon>
        <taxon>fabids</taxon>
        <taxon>Fabales</taxon>
        <taxon>Fabaceae</taxon>
        <taxon>Papilionoideae</taxon>
        <taxon>50 kb inversion clade</taxon>
        <taxon>NPAAA clade</taxon>
        <taxon>indigoferoid/millettioid clade</taxon>
        <taxon>Phaseoleae</taxon>
        <taxon>Vigna</taxon>
    </lineage>
</organism>
<evidence type="ECO:0000256" key="1">
    <source>
        <dbReference type="SAM" id="MobiDB-lite"/>
    </source>
</evidence>
<proteinExistence type="predicted"/>
<evidence type="ECO:0000313" key="2">
    <source>
        <dbReference type="Proteomes" id="UP000087766"/>
    </source>
</evidence>
<dbReference type="KEGG" id="vra:106774883"/>
<reference evidence="3" key="2">
    <citation type="submission" date="2025-08" db="UniProtKB">
        <authorList>
            <consortium name="RefSeq"/>
        </authorList>
    </citation>
    <scope>IDENTIFICATION</scope>
    <source>
        <tissue evidence="3">Leaf</tissue>
    </source>
</reference>
<gene>
    <name evidence="3" type="primary">LOC106774883</name>
</gene>
<keyword evidence="2" id="KW-1185">Reference proteome</keyword>
<feature type="region of interest" description="Disordered" evidence="1">
    <location>
        <begin position="150"/>
        <end position="170"/>
    </location>
</feature>
<dbReference type="GeneID" id="106774883"/>
<dbReference type="OrthoDB" id="342264at2759"/>
<dbReference type="Proteomes" id="UP000087766">
    <property type="component" value="Chromosome 10"/>
</dbReference>
<name>A0A3Q0FKK9_VIGRR</name>
<protein>
    <submittedName>
        <fullName evidence="3">Uncharacterized protein LOC106774883</fullName>
    </submittedName>
</protein>
<dbReference type="STRING" id="3916.A0A3Q0FKK9"/>
<evidence type="ECO:0000313" key="3">
    <source>
        <dbReference type="RefSeq" id="XP_022642742.1"/>
    </source>
</evidence>
<sequence>MGSRVACEVHRAEVAGGVFDCLEEHGDEFPGRGGRVGWIFSDDEVHANFHYLDTQPFDVDGVKDNECDDKEWLYFEDTVPFDEDEILDIEVVVLAEESQVFDGDDDILENEVMNLASETQTLGDGETQLLDEVCEYDRTQVLENVDDDELSVNSDNGEVDSRKGKSWQQNRSDHFEAKPKANIVTFSHTDIVVDFTLTVVPIQIFVEGVMLFAIEVLGR</sequence>
<dbReference type="RefSeq" id="XP_022642742.1">
    <property type="nucleotide sequence ID" value="XM_022787021.1"/>
</dbReference>